<name>A0ABD1E1V2_HYPHA</name>
<keyword evidence="3" id="KW-1185">Reference proteome</keyword>
<dbReference type="AlphaFoldDB" id="A0ABD1E1V2"/>
<keyword evidence="1" id="KW-0812">Transmembrane</keyword>
<organism evidence="2 3">
    <name type="scientific">Hypothenemus hampei</name>
    <name type="common">Coffee berry borer</name>
    <dbReference type="NCBI Taxonomy" id="57062"/>
    <lineage>
        <taxon>Eukaryota</taxon>
        <taxon>Metazoa</taxon>
        <taxon>Ecdysozoa</taxon>
        <taxon>Arthropoda</taxon>
        <taxon>Hexapoda</taxon>
        <taxon>Insecta</taxon>
        <taxon>Pterygota</taxon>
        <taxon>Neoptera</taxon>
        <taxon>Endopterygota</taxon>
        <taxon>Coleoptera</taxon>
        <taxon>Polyphaga</taxon>
        <taxon>Cucujiformia</taxon>
        <taxon>Curculionidae</taxon>
        <taxon>Scolytinae</taxon>
        <taxon>Hypothenemus</taxon>
    </lineage>
</organism>
<feature type="transmembrane region" description="Helical" evidence="1">
    <location>
        <begin position="12"/>
        <end position="32"/>
    </location>
</feature>
<dbReference type="EMBL" id="JBDJPC010000013">
    <property type="protein sequence ID" value="KAL1488647.1"/>
    <property type="molecule type" value="Genomic_DNA"/>
</dbReference>
<comment type="caution">
    <text evidence="2">The sequence shown here is derived from an EMBL/GenBank/DDBJ whole genome shotgun (WGS) entry which is preliminary data.</text>
</comment>
<evidence type="ECO:0000256" key="1">
    <source>
        <dbReference type="SAM" id="Phobius"/>
    </source>
</evidence>
<keyword evidence="1" id="KW-1133">Transmembrane helix</keyword>
<protein>
    <submittedName>
        <fullName evidence="2">Uncharacterized protein</fullName>
    </submittedName>
</protein>
<reference evidence="2 3" key="1">
    <citation type="submission" date="2024-05" db="EMBL/GenBank/DDBJ databases">
        <title>Genetic variation in Jamaican populations of the coffee berry borer (Hypothenemus hampei).</title>
        <authorList>
            <person name="Errbii M."/>
            <person name="Myrie A."/>
        </authorList>
    </citation>
    <scope>NUCLEOTIDE SEQUENCE [LARGE SCALE GENOMIC DNA]</scope>
    <source>
        <strain evidence="2">JA-Hopewell-2020-01-JO</strain>
        <tissue evidence="2">Whole body</tissue>
    </source>
</reference>
<sequence length="106" mass="12815">MDSSVENQKIKLVALMQAWFTFAAISLAVHFCEKKRNLRRWWVRPIYQRRLQQGDYHNLIKEIRLFDTEMFFHFTRMSIVQFENLLAIVAPKLRKKSQPEPLNPEH</sequence>
<accession>A0ABD1E1V2</accession>
<dbReference type="Proteomes" id="UP001566132">
    <property type="component" value="Unassembled WGS sequence"/>
</dbReference>
<proteinExistence type="predicted"/>
<keyword evidence="1" id="KW-0472">Membrane</keyword>
<evidence type="ECO:0000313" key="2">
    <source>
        <dbReference type="EMBL" id="KAL1488647.1"/>
    </source>
</evidence>
<gene>
    <name evidence="2" type="ORF">ABEB36_014447</name>
</gene>
<evidence type="ECO:0000313" key="3">
    <source>
        <dbReference type="Proteomes" id="UP001566132"/>
    </source>
</evidence>